<protein>
    <recommendedName>
        <fullName evidence="5">Heavy-metal chelation</fullName>
    </recommendedName>
</protein>
<dbReference type="EMBL" id="FNJI01000031">
    <property type="protein sequence ID" value="SDP64694.1"/>
    <property type="molecule type" value="Genomic_DNA"/>
</dbReference>
<keyword evidence="4" id="KW-1185">Reference proteome</keyword>
<dbReference type="Proteomes" id="UP000199073">
    <property type="component" value="Unassembled WGS sequence"/>
</dbReference>
<feature type="domain" description="DUF4213" evidence="2">
    <location>
        <begin position="8"/>
        <end position="93"/>
    </location>
</feature>
<organism evidence="3 4">
    <name type="scientific">Desulforhopalus singaporensis</name>
    <dbReference type="NCBI Taxonomy" id="91360"/>
    <lineage>
        <taxon>Bacteria</taxon>
        <taxon>Pseudomonadati</taxon>
        <taxon>Thermodesulfobacteriota</taxon>
        <taxon>Desulfobulbia</taxon>
        <taxon>Desulfobulbales</taxon>
        <taxon>Desulfocapsaceae</taxon>
        <taxon>Desulforhopalus</taxon>
    </lineage>
</organism>
<dbReference type="Pfam" id="PF04016">
    <property type="entry name" value="DUF364"/>
    <property type="match status" value="1"/>
</dbReference>
<evidence type="ECO:0008006" key="5">
    <source>
        <dbReference type="Google" id="ProtNLM"/>
    </source>
</evidence>
<evidence type="ECO:0000313" key="4">
    <source>
        <dbReference type="Proteomes" id="UP000199073"/>
    </source>
</evidence>
<dbReference type="Gene3D" id="3.30.390.100">
    <property type="match status" value="1"/>
</dbReference>
<dbReference type="SUPFAM" id="SSF159713">
    <property type="entry name" value="Dhaf3308-like"/>
    <property type="match status" value="1"/>
</dbReference>
<evidence type="ECO:0000259" key="2">
    <source>
        <dbReference type="Pfam" id="PF13938"/>
    </source>
</evidence>
<dbReference type="AlphaFoldDB" id="A0A1H0UEU0"/>
<dbReference type="STRING" id="91360.SAMN05660330_03523"/>
<evidence type="ECO:0000259" key="1">
    <source>
        <dbReference type="Pfam" id="PF04016"/>
    </source>
</evidence>
<feature type="domain" description="Putative heavy-metal chelation" evidence="1">
    <location>
        <begin position="105"/>
        <end position="245"/>
    </location>
</feature>
<dbReference type="Pfam" id="PF13938">
    <property type="entry name" value="DUF4213"/>
    <property type="match status" value="1"/>
</dbReference>
<dbReference type="InterPro" id="IPR007161">
    <property type="entry name" value="DUF364"/>
</dbReference>
<dbReference type="InterPro" id="IPR025251">
    <property type="entry name" value="DUF4213"/>
</dbReference>
<evidence type="ECO:0000313" key="3">
    <source>
        <dbReference type="EMBL" id="SDP64694.1"/>
    </source>
</evidence>
<gene>
    <name evidence="3" type="ORF">SAMN05660330_03523</name>
</gene>
<reference evidence="3 4" key="1">
    <citation type="submission" date="2016-10" db="EMBL/GenBank/DDBJ databases">
        <authorList>
            <person name="de Groot N.N."/>
        </authorList>
    </citation>
    <scope>NUCLEOTIDE SEQUENCE [LARGE SCALE GENOMIC DNA]</scope>
    <source>
        <strain evidence="3 4">DSM 12130</strain>
    </source>
</reference>
<dbReference type="RefSeq" id="WP_092225207.1">
    <property type="nucleotide sequence ID" value="NZ_FNJI01000031.1"/>
</dbReference>
<accession>A0A1H0UEU0</accession>
<sequence>MTIAQTIKEIGEKLCKDKKLADVRIGLGYTCVELKDGAAGIAWTPNRNAASSCTHLPKAGSIQDTFEQDILQLLESDNHLERAIGLAAFNAVYSRKEQQYSDAEAISMLNIQAADHVVMVGHFAPVIPRIKKTGCTLDVLDLNSAKPGIVDIRSAPDLLASCDVAIITSTSIINDTIDNLLSHLQRNRAAVLLGPSTPVCPEAFANTRITQLSGSRVKETELLKRIISQGGGTMLMKKHLEFVSVAV</sequence>
<name>A0A1H0UEU0_9BACT</name>
<proteinExistence type="predicted"/>
<dbReference type="OrthoDB" id="5387051at2"/>
<dbReference type="Gene3D" id="3.40.50.11590">
    <property type="match status" value="1"/>
</dbReference>